<proteinExistence type="predicted"/>
<gene>
    <name evidence="1" type="ORF">MM415A00253_0007</name>
</gene>
<dbReference type="AlphaFoldDB" id="A0A6M3KNW1"/>
<accession>A0A6M3KNW1</accession>
<evidence type="ECO:0000313" key="1">
    <source>
        <dbReference type="EMBL" id="QJA83759.1"/>
    </source>
</evidence>
<name>A0A6M3KNW1_9ZZZZ</name>
<reference evidence="1" key="1">
    <citation type="submission" date="2020-03" db="EMBL/GenBank/DDBJ databases">
        <title>The deep terrestrial virosphere.</title>
        <authorList>
            <person name="Holmfeldt K."/>
            <person name="Nilsson E."/>
            <person name="Simone D."/>
            <person name="Lopez-Fernandez M."/>
            <person name="Wu X."/>
            <person name="de Brujin I."/>
            <person name="Lundin D."/>
            <person name="Andersson A."/>
            <person name="Bertilsson S."/>
            <person name="Dopson M."/>
        </authorList>
    </citation>
    <scope>NUCLEOTIDE SEQUENCE</scope>
    <source>
        <strain evidence="1">MM415A00253</strain>
    </source>
</reference>
<protein>
    <submittedName>
        <fullName evidence="1">Uncharacterized protein</fullName>
    </submittedName>
</protein>
<organism evidence="1">
    <name type="scientific">viral metagenome</name>
    <dbReference type="NCBI Taxonomy" id="1070528"/>
    <lineage>
        <taxon>unclassified sequences</taxon>
        <taxon>metagenomes</taxon>
        <taxon>organismal metagenomes</taxon>
    </lineage>
</organism>
<dbReference type="EMBL" id="MT142517">
    <property type="protein sequence ID" value="QJA83759.1"/>
    <property type="molecule type" value="Genomic_DNA"/>
</dbReference>
<sequence>MRGCTGVDVTLDGSESGVNYQLQIDGVNSGAPVAGTGSGLTWANQIAGGSYTVIATNATTGCILTMTGNVVVSINPLPVVQSVTGGGPYCAGGTGVQVSLANSETGINYQLQLDGVNNSAIVDGNSKQ</sequence>